<proteinExistence type="predicted"/>
<dbReference type="RefSeq" id="WP_223182018.1">
    <property type="nucleotide sequence ID" value="NZ_CP124750.1"/>
</dbReference>
<gene>
    <name evidence="1" type="ORF">ACJBEI_16130</name>
</gene>
<comment type="caution">
    <text evidence="1">The sequence shown here is derived from an EMBL/GenBank/DDBJ whole genome shotgun (WGS) entry which is preliminary data.</text>
</comment>
<evidence type="ECO:0000313" key="2">
    <source>
        <dbReference type="Proteomes" id="UP001622968"/>
    </source>
</evidence>
<reference evidence="1 2" key="1">
    <citation type="submission" date="2024-11" db="EMBL/GenBank/DDBJ databases">
        <title>Draft genomes of five putative biosurfactant-producing Serratia sp. isolates from Laguna de Bay, Philippines.</title>
        <authorList>
            <person name="Lantican N."/>
            <person name="Barredo G.A."/>
            <person name="Rosana A."/>
            <person name="Siababa A.C."/>
            <person name="Montecillo A."/>
        </authorList>
    </citation>
    <scope>NUCLEOTIDE SEQUENCE [LARGE SCALE GENOMIC DNA]</scope>
    <source>
        <strain evidence="1 2">WS11a</strain>
    </source>
</reference>
<dbReference type="EMBL" id="JBJHGH010000002">
    <property type="protein sequence ID" value="MFK8976741.1"/>
    <property type="molecule type" value="Genomic_DNA"/>
</dbReference>
<sequence>MVMPLEFDNSFFNKIDPFSLPLEIWEEREPTEVETDELLSRGEWRPCCQIKVKIDLILNSAHDAARLIAGNKDENRIDNHVISYLEKNMEYKKWRECMPHSTPKQLIDYQENYPPKDFEVINSLISKHGMLIPVGQALFHGGIWPLDKMGGQVKSFLTNRVLSTSFCPKVALNNGDWRGKAYDAGRIDLMVITIKSIDKKAFVFSLDEGSHSHEMEVLFERGVQLSLVRSSTVNLHFKTCKSTSASDIDCKFIAVNVLQIEMI</sequence>
<dbReference type="Proteomes" id="UP001622968">
    <property type="component" value="Unassembled WGS sequence"/>
</dbReference>
<accession>A0ABW8QMH4</accession>
<name>A0ABW8QMH4_9GAMM</name>
<organism evidence="1 2">
    <name type="scientific">Serratia sarumanii</name>
    <dbReference type="NCBI Taxonomy" id="3020826"/>
    <lineage>
        <taxon>Bacteria</taxon>
        <taxon>Pseudomonadati</taxon>
        <taxon>Pseudomonadota</taxon>
        <taxon>Gammaproteobacteria</taxon>
        <taxon>Enterobacterales</taxon>
        <taxon>Yersiniaceae</taxon>
        <taxon>Serratia</taxon>
    </lineage>
</organism>
<keyword evidence="2" id="KW-1185">Reference proteome</keyword>
<protein>
    <submittedName>
        <fullName evidence="1">Uncharacterized protein</fullName>
    </submittedName>
</protein>
<evidence type="ECO:0000313" key="1">
    <source>
        <dbReference type="EMBL" id="MFK8976741.1"/>
    </source>
</evidence>
<dbReference type="GeneID" id="301144110"/>